<dbReference type="CDD" id="cd00085">
    <property type="entry name" value="HNHc"/>
    <property type="match status" value="1"/>
</dbReference>
<dbReference type="EMBL" id="CP137640">
    <property type="protein sequence ID" value="WVX84314.1"/>
    <property type="molecule type" value="Genomic_DNA"/>
</dbReference>
<dbReference type="InterPro" id="IPR003615">
    <property type="entry name" value="HNH_nuc"/>
</dbReference>
<evidence type="ECO:0000313" key="2">
    <source>
        <dbReference type="EMBL" id="WVX84314.1"/>
    </source>
</evidence>
<keyword evidence="3" id="KW-1185">Reference proteome</keyword>
<dbReference type="GO" id="GO:0004519">
    <property type="term" value="F:endonuclease activity"/>
    <property type="evidence" value="ECO:0007669"/>
    <property type="project" value="UniProtKB-KW"/>
</dbReference>
<gene>
    <name evidence="2" type="ORF">R4Z09_02730</name>
</gene>
<proteinExistence type="predicted"/>
<sequence>MEVHHKIPRSQGGSDEYKNLIFIRLDVHRLIHSTQEATVKKYLQKLNLDSDALDKINKLRKLVGNDKIVA</sequence>
<dbReference type="Gene3D" id="1.10.30.50">
    <property type="match status" value="1"/>
</dbReference>
<dbReference type="Pfam" id="PF01844">
    <property type="entry name" value="HNH"/>
    <property type="match status" value="1"/>
</dbReference>
<keyword evidence="2" id="KW-0540">Nuclease</keyword>
<accession>A0ABZ2CKH5</accession>
<feature type="domain" description="HNH" evidence="1">
    <location>
        <begin position="2"/>
        <end position="23"/>
    </location>
</feature>
<evidence type="ECO:0000259" key="1">
    <source>
        <dbReference type="Pfam" id="PF01844"/>
    </source>
</evidence>
<reference evidence="2 3" key="1">
    <citation type="submission" date="2023-10" db="EMBL/GenBank/DDBJ databases">
        <title>Niallia locisalis sp.nov. isolated from a salt pond sample.</title>
        <authorList>
            <person name="Li X.-J."/>
            <person name="Dong L."/>
        </authorList>
    </citation>
    <scope>NUCLEOTIDE SEQUENCE [LARGE SCALE GENOMIC DNA]</scope>
    <source>
        <strain evidence="2 3">DSM 29761</strain>
    </source>
</reference>
<dbReference type="Proteomes" id="UP001357223">
    <property type="component" value="Chromosome"/>
</dbReference>
<keyword evidence="2" id="KW-0378">Hydrolase</keyword>
<dbReference type="InterPro" id="IPR002711">
    <property type="entry name" value="HNH"/>
</dbReference>
<name>A0ABZ2CKH5_9BACI</name>
<keyword evidence="2" id="KW-0255">Endonuclease</keyword>
<organism evidence="2 3">
    <name type="scientific">Niallia oryzisoli</name>
    <dbReference type="NCBI Taxonomy" id="1737571"/>
    <lineage>
        <taxon>Bacteria</taxon>
        <taxon>Bacillati</taxon>
        <taxon>Bacillota</taxon>
        <taxon>Bacilli</taxon>
        <taxon>Bacillales</taxon>
        <taxon>Bacillaceae</taxon>
        <taxon>Niallia</taxon>
    </lineage>
</organism>
<protein>
    <submittedName>
        <fullName evidence="2">HNH endonuclease signature motif containing protein</fullName>
    </submittedName>
</protein>
<evidence type="ECO:0000313" key="3">
    <source>
        <dbReference type="Proteomes" id="UP001357223"/>
    </source>
</evidence>